<dbReference type="Gene3D" id="3.40.50.720">
    <property type="entry name" value="NAD(P)-binding Rossmann-like Domain"/>
    <property type="match status" value="1"/>
</dbReference>
<accession>A0A4R7D7D9</accession>
<dbReference type="SUPFAM" id="SSF51735">
    <property type="entry name" value="NAD(P)-binding Rossmann-fold domains"/>
    <property type="match status" value="1"/>
</dbReference>
<dbReference type="PANTHER" id="PTHR43245:SF13">
    <property type="entry name" value="UDP-D-APIOSE_UDP-D-XYLOSE SYNTHASE 2"/>
    <property type="match status" value="1"/>
</dbReference>
<dbReference type="InterPro" id="IPR036291">
    <property type="entry name" value="NAD(P)-bd_dom_sf"/>
</dbReference>
<reference evidence="2 3" key="1">
    <citation type="submission" date="2019-03" db="EMBL/GenBank/DDBJ databases">
        <title>Genomic Encyclopedia of Type Strains, Phase III (KMG-III): the genomes of soil and plant-associated and newly described type strains.</title>
        <authorList>
            <person name="Whitman W."/>
        </authorList>
    </citation>
    <scope>NUCLEOTIDE SEQUENCE [LARGE SCALE GENOMIC DNA]</scope>
    <source>
        <strain evidence="2 3">CECT 8455</strain>
    </source>
</reference>
<dbReference type="OrthoDB" id="112777at2"/>
<dbReference type="Proteomes" id="UP000295274">
    <property type="component" value="Unassembled WGS sequence"/>
</dbReference>
<comment type="caution">
    <text evidence="2">The sequence shown here is derived from an EMBL/GenBank/DDBJ whole genome shotgun (WGS) entry which is preliminary data.</text>
</comment>
<proteinExistence type="predicted"/>
<dbReference type="Pfam" id="PF01370">
    <property type="entry name" value="Epimerase"/>
    <property type="match status" value="1"/>
</dbReference>
<evidence type="ECO:0000313" key="2">
    <source>
        <dbReference type="EMBL" id="TDS17099.1"/>
    </source>
</evidence>
<dbReference type="EMBL" id="SNZW01000013">
    <property type="protein sequence ID" value="TDS17099.1"/>
    <property type="molecule type" value="Genomic_DNA"/>
</dbReference>
<dbReference type="InterPro" id="IPR001509">
    <property type="entry name" value="Epimerase_deHydtase"/>
</dbReference>
<dbReference type="PANTHER" id="PTHR43245">
    <property type="entry name" value="BIFUNCTIONAL POLYMYXIN RESISTANCE PROTEIN ARNA"/>
    <property type="match status" value="1"/>
</dbReference>
<evidence type="ECO:0000259" key="1">
    <source>
        <dbReference type="Pfam" id="PF01370"/>
    </source>
</evidence>
<dbReference type="AlphaFoldDB" id="A0A4R7D7D9"/>
<organism evidence="2 3">
    <name type="scientific">Maribacter caenipelagi</name>
    <dbReference type="NCBI Taxonomy" id="1447781"/>
    <lineage>
        <taxon>Bacteria</taxon>
        <taxon>Pseudomonadati</taxon>
        <taxon>Bacteroidota</taxon>
        <taxon>Flavobacteriia</taxon>
        <taxon>Flavobacteriales</taxon>
        <taxon>Flavobacteriaceae</taxon>
        <taxon>Maribacter</taxon>
    </lineage>
</organism>
<sequence>MQTILGANGQIAIELAKELKKKYTSNIRLVSRNPKKVNETDVLFSANLLDKQKTEEAVKGSEIAYLTVGLPMNTKMWVNQFPIMMRNVIHACKKHQTKLVFFDNTYMYAQNDTPLTEESQFAPVGQKGRVRAEITNMLLDEINSNNLEAVICRAPEFYGPGKTQSITNAIIFDNIKNNKKLKVFISDTTLRTLIWTPDASKAMALIGNMPDTYNQTWHLPCDDFRLTYKQFIALITKVYGKQFEYTVVPKIAFKIGGIFNTQMKELQELLPRYKRDNIFVSTKFKKRFPDFTVTTYREGIEQIKNDTIILNRKSTK</sequence>
<evidence type="ECO:0000313" key="3">
    <source>
        <dbReference type="Proteomes" id="UP000295274"/>
    </source>
</evidence>
<keyword evidence="3" id="KW-1185">Reference proteome</keyword>
<dbReference type="RefSeq" id="WP_133672583.1">
    <property type="nucleotide sequence ID" value="NZ_SNZW01000013.1"/>
</dbReference>
<protein>
    <submittedName>
        <fullName evidence="2">Nucleoside-diphosphate-sugar epimerase</fullName>
    </submittedName>
</protein>
<gene>
    <name evidence="2" type="ORF">DFQ03_1592</name>
</gene>
<name>A0A4R7D7D9_9FLAO</name>
<dbReference type="InterPro" id="IPR050177">
    <property type="entry name" value="Lipid_A_modif_metabolic_enz"/>
</dbReference>
<feature type="domain" description="NAD-dependent epimerase/dehydratase" evidence="1">
    <location>
        <begin position="4"/>
        <end position="212"/>
    </location>
</feature>